<evidence type="ECO:0000313" key="3">
    <source>
        <dbReference type="Proteomes" id="UP000824469"/>
    </source>
</evidence>
<protein>
    <submittedName>
        <fullName evidence="2">Uncharacterized protein</fullName>
    </submittedName>
</protein>
<evidence type="ECO:0000313" key="2">
    <source>
        <dbReference type="EMBL" id="KAH9314638.1"/>
    </source>
</evidence>
<keyword evidence="3" id="KW-1185">Reference proteome</keyword>
<name>A0AA38G3H9_TAXCH</name>
<proteinExistence type="predicted"/>
<feature type="non-terminal residue" evidence="2">
    <location>
        <position position="1"/>
    </location>
</feature>
<dbReference type="EMBL" id="JAHRHJ020000005">
    <property type="protein sequence ID" value="KAH9314638.1"/>
    <property type="molecule type" value="Genomic_DNA"/>
</dbReference>
<accession>A0AA38G3H9</accession>
<dbReference type="Proteomes" id="UP000824469">
    <property type="component" value="Unassembled WGS sequence"/>
</dbReference>
<feature type="region of interest" description="Disordered" evidence="1">
    <location>
        <begin position="25"/>
        <end position="98"/>
    </location>
</feature>
<gene>
    <name evidence="2" type="ORF">KI387_023265</name>
</gene>
<comment type="caution">
    <text evidence="2">The sequence shown here is derived from an EMBL/GenBank/DDBJ whole genome shotgun (WGS) entry which is preliminary data.</text>
</comment>
<feature type="compositionally biased region" description="Polar residues" evidence="1">
    <location>
        <begin position="82"/>
        <end position="98"/>
    </location>
</feature>
<sequence>LLWIPNKNTTRSTQMKVEVTRLQHQLGAVRGQQKKPAPLLPPKRIRQQQKPMSTRPQQRSTPSSHRPTRPGQEKKWMRPRSAHQQSSSTFSKRPQYQA</sequence>
<feature type="compositionally biased region" description="Polar residues" evidence="1">
    <location>
        <begin position="48"/>
        <end position="65"/>
    </location>
</feature>
<organism evidence="2 3">
    <name type="scientific">Taxus chinensis</name>
    <name type="common">Chinese yew</name>
    <name type="synonym">Taxus wallichiana var. chinensis</name>
    <dbReference type="NCBI Taxonomy" id="29808"/>
    <lineage>
        <taxon>Eukaryota</taxon>
        <taxon>Viridiplantae</taxon>
        <taxon>Streptophyta</taxon>
        <taxon>Embryophyta</taxon>
        <taxon>Tracheophyta</taxon>
        <taxon>Spermatophyta</taxon>
        <taxon>Pinopsida</taxon>
        <taxon>Pinidae</taxon>
        <taxon>Conifers II</taxon>
        <taxon>Cupressales</taxon>
        <taxon>Taxaceae</taxon>
        <taxon>Taxus</taxon>
    </lineage>
</organism>
<dbReference type="AlphaFoldDB" id="A0AA38G3H9"/>
<reference evidence="2 3" key="1">
    <citation type="journal article" date="2021" name="Nat. Plants">
        <title>The Taxus genome provides insights into paclitaxel biosynthesis.</title>
        <authorList>
            <person name="Xiong X."/>
            <person name="Gou J."/>
            <person name="Liao Q."/>
            <person name="Li Y."/>
            <person name="Zhou Q."/>
            <person name="Bi G."/>
            <person name="Li C."/>
            <person name="Du R."/>
            <person name="Wang X."/>
            <person name="Sun T."/>
            <person name="Guo L."/>
            <person name="Liang H."/>
            <person name="Lu P."/>
            <person name="Wu Y."/>
            <person name="Zhang Z."/>
            <person name="Ro D.K."/>
            <person name="Shang Y."/>
            <person name="Huang S."/>
            <person name="Yan J."/>
        </authorList>
    </citation>
    <scope>NUCLEOTIDE SEQUENCE [LARGE SCALE GENOMIC DNA]</scope>
    <source>
        <strain evidence="2">Ta-2019</strain>
    </source>
</reference>
<evidence type="ECO:0000256" key="1">
    <source>
        <dbReference type="SAM" id="MobiDB-lite"/>
    </source>
</evidence>